<sequence length="320" mass="34600">MEVEIRHLRIICAIAESGSLTRAAKTLRLSQPGLTAQLRRIETMLGGTLFERAAQGVRPTAFGELVLARSRAVLPAIDDLVFGLRASARNRTLRIGTVNAPLLAGLLTWLEATHPEAVVTTVTRGASTRLVELVEAAQLELAVVGDCPGFELAAGPGVVLQPVASEPVFAMMAVGHPLAARTEVTLAELAAEDWIAPPPDDDRIREYWTTIFHDAGLAIRVRHEVEGTVLLDLVLAGRGVSLCQATSRQSPGLAIRPIAGNPLWYRHLLAWHRDGPFPAVAAEVAEQARRAYDEASRRNDAYPAWLAGDSNRPNAPRHSR</sequence>
<evidence type="ECO:0000256" key="4">
    <source>
        <dbReference type="ARBA" id="ARBA00023163"/>
    </source>
</evidence>
<evidence type="ECO:0000256" key="1">
    <source>
        <dbReference type="ARBA" id="ARBA00009437"/>
    </source>
</evidence>
<dbReference type="PANTHER" id="PTHR30346:SF30">
    <property type="entry name" value="SMALL NEUTRAL PROTEASE REGULATORY PROTEIN"/>
    <property type="match status" value="1"/>
</dbReference>
<comment type="caution">
    <text evidence="6">The sequence shown here is derived from an EMBL/GenBank/DDBJ whole genome shotgun (WGS) entry which is preliminary data.</text>
</comment>
<dbReference type="EMBL" id="JBHUFV010000082">
    <property type="protein sequence ID" value="MFD1939370.1"/>
    <property type="molecule type" value="Genomic_DNA"/>
</dbReference>
<dbReference type="SUPFAM" id="SSF53850">
    <property type="entry name" value="Periplasmic binding protein-like II"/>
    <property type="match status" value="1"/>
</dbReference>
<dbReference type="Gene3D" id="3.40.190.290">
    <property type="match status" value="1"/>
</dbReference>
<protein>
    <submittedName>
        <fullName evidence="6">LysR family transcriptional regulator</fullName>
    </submittedName>
</protein>
<keyword evidence="3" id="KW-0238">DNA-binding</keyword>
<evidence type="ECO:0000313" key="6">
    <source>
        <dbReference type="EMBL" id="MFD1939370.1"/>
    </source>
</evidence>
<dbReference type="RefSeq" id="WP_379581588.1">
    <property type="nucleotide sequence ID" value="NZ_JBHUFV010000082.1"/>
</dbReference>
<evidence type="ECO:0000313" key="7">
    <source>
        <dbReference type="Proteomes" id="UP001597368"/>
    </source>
</evidence>
<keyword evidence="4" id="KW-0804">Transcription</keyword>
<dbReference type="PANTHER" id="PTHR30346">
    <property type="entry name" value="TRANSCRIPTIONAL DUAL REGULATOR HCAR-RELATED"/>
    <property type="match status" value="1"/>
</dbReference>
<dbReference type="PRINTS" id="PR00039">
    <property type="entry name" value="HTHLYSR"/>
</dbReference>
<reference evidence="7" key="1">
    <citation type="journal article" date="2019" name="Int. J. Syst. Evol. Microbiol.">
        <title>The Global Catalogue of Microorganisms (GCM) 10K type strain sequencing project: providing services to taxonomists for standard genome sequencing and annotation.</title>
        <authorList>
            <consortium name="The Broad Institute Genomics Platform"/>
            <consortium name="The Broad Institute Genome Sequencing Center for Infectious Disease"/>
            <person name="Wu L."/>
            <person name="Ma J."/>
        </authorList>
    </citation>
    <scope>NUCLEOTIDE SEQUENCE [LARGE SCALE GENOMIC DNA]</scope>
    <source>
        <strain evidence="7">ICMP 6774ER</strain>
    </source>
</reference>
<feature type="domain" description="HTH lysR-type" evidence="5">
    <location>
        <begin position="3"/>
        <end position="60"/>
    </location>
</feature>
<dbReference type="InterPro" id="IPR036390">
    <property type="entry name" value="WH_DNA-bd_sf"/>
</dbReference>
<dbReference type="InterPro" id="IPR000847">
    <property type="entry name" value="LysR_HTH_N"/>
</dbReference>
<gene>
    <name evidence="6" type="ORF">ACFSKW_48705</name>
</gene>
<dbReference type="Proteomes" id="UP001597368">
    <property type="component" value="Unassembled WGS sequence"/>
</dbReference>
<dbReference type="Gene3D" id="1.10.10.10">
    <property type="entry name" value="Winged helix-like DNA-binding domain superfamily/Winged helix DNA-binding domain"/>
    <property type="match status" value="1"/>
</dbReference>
<proteinExistence type="inferred from homology"/>
<accession>A0ABW4TEK6</accession>
<keyword evidence="2" id="KW-0805">Transcription regulation</keyword>
<evidence type="ECO:0000259" key="5">
    <source>
        <dbReference type="PROSITE" id="PS50931"/>
    </source>
</evidence>
<evidence type="ECO:0000256" key="2">
    <source>
        <dbReference type="ARBA" id="ARBA00023015"/>
    </source>
</evidence>
<name>A0ABW4TEK6_9ACTN</name>
<organism evidence="6 7">
    <name type="scientific">Nonomuraea mangrovi</name>
    <dbReference type="NCBI Taxonomy" id="2316207"/>
    <lineage>
        <taxon>Bacteria</taxon>
        <taxon>Bacillati</taxon>
        <taxon>Actinomycetota</taxon>
        <taxon>Actinomycetes</taxon>
        <taxon>Streptosporangiales</taxon>
        <taxon>Streptosporangiaceae</taxon>
        <taxon>Nonomuraea</taxon>
    </lineage>
</organism>
<dbReference type="CDD" id="cd08414">
    <property type="entry name" value="PBP2_LTTR_aromatics_like"/>
    <property type="match status" value="1"/>
</dbReference>
<dbReference type="Pfam" id="PF00126">
    <property type="entry name" value="HTH_1"/>
    <property type="match status" value="1"/>
</dbReference>
<dbReference type="InterPro" id="IPR005119">
    <property type="entry name" value="LysR_subst-bd"/>
</dbReference>
<comment type="similarity">
    <text evidence="1">Belongs to the LysR transcriptional regulatory family.</text>
</comment>
<keyword evidence="7" id="KW-1185">Reference proteome</keyword>
<dbReference type="SUPFAM" id="SSF46785">
    <property type="entry name" value="Winged helix' DNA-binding domain"/>
    <property type="match status" value="1"/>
</dbReference>
<evidence type="ECO:0000256" key="3">
    <source>
        <dbReference type="ARBA" id="ARBA00023125"/>
    </source>
</evidence>
<dbReference type="PROSITE" id="PS50931">
    <property type="entry name" value="HTH_LYSR"/>
    <property type="match status" value="1"/>
</dbReference>
<dbReference type="InterPro" id="IPR036388">
    <property type="entry name" value="WH-like_DNA-bd_sf"/>
</dbReference>
<dbReference type="Pfam" id="PF03466">
    <property type="entry name" value="LysR_substrate"/>
    <property type="match status" value="1"/>
</dbReference>